<reference evidence="3 4" key="2">
    <citation type="submission" date="2024-05" db="EMBL/GenBank/DDBJ databases">
        <authorList>
            <person name="Chen Y."/>
            <person name="Shah S."/>
            <person name="Dougan E. K."/>
            <person name="Thang M."/>
            <person name="Chan C."/>
        </authorList>
    </citation>
    <scope>NUCLEOTIDE SEQUENCE [LARGE SCALE GENOMIC DNA]</scope>
</reference>
<name>A0A9P1FLV9_9DINO</name>
<reference evidence="2" key="1">
    <citation type="submission" date="2022-10" db="EMBL/GenBank/DDBJ databases">
        <authorList>
            <person name="Chen Y."/>
            <person name="Dougan E. K."/>
            <person name="Chan C."/>
            <person name="Rhodes N."/>
            <person name="Thang M."/>
        </authorList>
    </citation>
    <scope>NUCLEOTIDE SEQUENCE</scope>
</reference>
<gene>
    <name evidence="2" type="ORF">C1SCF055_LOCUS8536</name>
</gene>
<sequence length="1431" mass="161616">MSLSRSTSHGSSSCSSVIKALRWLLKSAEVGCLQVVHSVLIGTFLNQKVPRDRKQAPPLPLWALVQWERRVLMSNCTVLETILLGTFLLMAWGSLRFSDAQRLDLQKIIYHDGTMRGVIWRSKTAVSGMPLAVAAEGFLSKGSHNWLWKFLTVLDTVLAKSGLSDVDFLLPLMDEDGPIYPLQPMDYATALFYLRKFLGCPWSQRPDPLQHLKLNFTLHSLKATLLSWGPQLHEKVTPEQRLSQGHHSDPNSSLDTYSRDVVWTSLTYQRKMIQEVQSGWRPAIAQHRGRMVVFYSFVGIPKGVPPYGISAMKQKFMANYPSELIHADLFPSTRLVSLVHDQLSKKVWKWVPWKYRISLTRSEEISSNRAQKMPKIDHLGLHSLLFDDPPSIDVSNNAMGVNSIRNMLEVHDRAIALCQGAHLANLKAYTHKFIGFLTAKYDGDLRNPSVLEAQHADQKIWTVIAELMERGKGQGKSKGKQNSGKSKGKVQWLTEIQRDGGFKQLCMRYQVGKCQTPNCFTMHDPFNEIDSVETLPVHEADPVQDFAPPSDSFTRGRLSQPEQANAVGYGAASPSCCEYSRLKLRDDDGPKALRSPEHLSGLPNLTPWELQRVQESFMMLSRCVEVLTLVFQAGLRDDSGAFASRATAQYPQKLAQLFANLVAPLLDTSALDLQWSSLDALMPTKHLSEYPFAQVDGGGAFSHPDWSQDNRQEHDWFKMLRTSWMNRIISERLDKILLAHVASGNPSPPFSMETLTPFKDDLEKFLEAHGHTPDWSVRQHQPIHLHILHSLQRIMHDVDFTLLPSLLEGVRTGFSEAIPPSGIFPPKDRTDIEPDPLSAHLSNWQSAEEDLPLTRELVQEEIDKGWVFSYQGSLEEAQQEYPAGVAIGKLGVARSDSRAPRLVVDSSVCGLNGRCIIPERSTLPTAKEVLRSYPLRQCQRNLMGFSLDVKAAHKRIVLHPDECGLVGFSLEGQLFFYRVTPFGAVFSAFWWARLGELLLRIFHHLIWLSHAGFLYVDDFLFFMEANMMPLSATLLCIFCQLLEIPISWKKTAMHSSIDYIGWKFNFNAGIVTIPIEKILKLRGYIEHLISQPRTTRKSLEKLIGLAMWITQLFPLMRIWIHYWYHDLYTIPATHFSIDAGTWPRIHQYLTPNLTFHTAPLGSAIPISGKLIAVRHQAVSSLADLTSLHIKTDNRIWLRIINPNSSKRKLRPDSLRILKLFEHWLMGVSPSRPMRAKPYWNGVAAADACASGSYCQIGGFIRHPSGVQFWFSEKFSHADFDILSIHLDPNMQRSIASFETLAQIALVWLVATSFPGFRIPICVKSLSDNTGAESVSNKLFTTTHPLCLFVEILTCLASTTGIELDVSHIPGADNVIADDLSRWDFSTPIPHDFQPSERIHLSLNQLFRCSPHPTLHPPDSKLLWKLPHPLAM</sequence>
<feature type="transmembrane region" description="Helical" evidence="1">
    <location>
        <begin position="76"/>
        <end position="95"/>
    </location>
</feature>
<dbReference type="EMBL" id="CAMXCT030000576">
    <property type="protein sequence ID" value="CAL4767988.1"/>
    <property type="molecule type" value="Genomic_DNA"/>
</dbReference>
<dbReference type="OrthoDB" id="445329at2759"/>
<dbReference type="SUPFAM" id="SSF56672">
    <property type="entry name" value="DNA/RNA polymerases"/>
    <property type="match status" value="1"/>
</dbReference>
<evidence type="ECO:0000313" key="3">
    <source>
        <dbReference type="EMBL" id="CAL4767988.1"/>
    </source>
</evidence>
<keyword evidence="1" id="KW-0812">Transmembrane</keyword>
<proteinExistence type="predicted"/>
<comment type="caution">
    <text evidence="2">The sequence shown here is derived from an EMBL/GenBank/DDBJ whole genome shotgun (WGS) entry which is preliminary data.</text>
</comment>
<dbReference type="PANTHER" id="PTHR33050:SF7">
    <property type="entry name" value="RIBONUCLEASE H"/>
    <property type="match status" value="1"/>
</dbReference>
<accession>A0A9P1FLV9</accession>
<protein>
    <submittedName>
        <fullName evidence="3">Reverse transcriptase domain-containing protein</fullName>
    </submittedName>
</protein>
<evidence type="ECO:0000313" key="2">
    <source>
        <dbReference type="EMBL" id="CAI3980676.1"/>
    </source>
</evidence>
<keyword evidence="4" id="KW-1185">Reference proteome</keyword>
<evidence type="ECO:0000256" key="1">
    <source>
        <dbReference type="SAM" id="Phobius"/>
    </source>
</evidence>
<dbReference type="Proteomes" id="UP001152797">
    <property type="component" value="Unassembled WGS sequence"/>
</dbReference>
<dbReference type="EMBL" id="CAMXCT010000576">
    <property type="protein sequence ID" value="CAI3980676.1"/>
    <property type="molecule type" value="Genomic_DNA"/>
</dbReference>
<dbReference type="InterPro" id="IPR043502">
    <property type="entry name" value="DNA/RNA_pol_sf"/>
</dbReference>
<dbReference type="PANTHER" id="PTHR33050">
    <property type="entry name" value="REVERSE TRANSCRIPTASE DOMAIN-CONTAINING PROTEIN"/>
    <property type="match status" value="1"/>
</dbReference>
<organism evidence="2">
    <name type="scientific">Cladocopium goreaui</name>
    <dbReference type="NCBI Taxonomy" id="2562237"/>
    <lineage>
        <taxon>Eukaryota</taxon>
        <taxon>Sar</taxon>
        <taxon>Alveolata</taxon>
        <taxon>Dinophyceae</taxon>
        <taxon>Suessiales</taxon>
        <taxon>Symbiodiniaceae</taxon>
        <taxon>Cladocopium</taxon>
    </lineage>
</organism>
<dbReference type="InterPro" id="IPR052055">
    <property type="entry name" value="Hepadnavirus_pol/RT"/>
</dbReference>
<dbReference type="EMBL" id="CAMXCT020000576">
    <property type="protein sequence ID" value="CAL1134051.1"/>
    <property type="molecule type" value="Genomic_DNA"/>
</dbReference>
<dbReference type="GO" id="GO:0003964">
    <property type="term" value="F:RNA-directed DNA polymerase activity"/>
    <property type="evidence" value="ECO:0007669"/>
    <property type="project" value="UniProtKB-KW"/>
</dbReference>
<evidence type="ECO:0000313" key="4">
    <source>
        <dbReference type="Proteomes" id="UP001152797"/>
    </source>
</evidence>
<keyword evidence="3" id="KW-0808">Transferase</keyword>
<keyword evidence="3" id="KW-0548">Nucleotidyltransferase</keyword>
<keyword evidence="3" id="KW-0695">RNA-directed DNA polymerase</keyword>
<keyword evidence="1" id="KW-1133">Transmembrane helix</keyword>
<keyword evidence="1" id="KW-0472">Membrane</keyword>